<organism evidence="1 2">
    <name type="scientific">Paenibacillus pini JCM 16418</name>
    <dbReference type="NCBI Taxonomy" id="1236976"/>
    <lineage>
        <taxon>Bacteria</taxon>
        <taxon>Bacillati</taxon>
        <taxon>Bacillota</taxon>
        <taxon>Bacilli</taxon>
        <taxon>Bacillales</taxon>
        <taxon>Paenibacillaceae</taxon>
        <taxon>Paenibacillus</taxon>
    </lineage>
</organism>
<name>W7YQZ2_9BACL</name>
<dbReference type="OrthoDB" id="2943863at2"/>
<sequence>MSKEKIEVKELCVKHVHRYVRVWMLDGTAHDGFVESVDEDKVCLAVPIGHELMPLHHHQHHQGCGCGHHDGYRQGDSRGFYPGYYPPYGGYGYPYGRRRFNRLILPLAGLTALTLLPYF</sequence>
<gene>
    <name evidence="1" type="ORF">JCM16418_1013</name>
</gene>
<keyword evidence="2" id="KW-1185">Reference proteome</keyword>
<evidence type="ECO:0000313" key="2">
    <source>
        <dbReference type="Proteomes" id="UP000019364"/>
    </source>
</evidence>
<dbReference type="AlphaFoldDB" id="W7YQZ2"/>
<dbReference type="eggNOG" id="ENOG5032S6I">
    <property type="taxonomic scope" value="Bacteria"/>
</dbReference>
<reference evidence="1 2" key="1">
    <citation type="journal article" date="2014" name="Genome Announc.">
        <title>Draft Genome Sequence of Paenibacillus pini JCM 16418T, Isolated from the Rhizosphere of Pine Tree.</title>
        <authorList>
            <person name="Yuki M."/>
            <person name="Oshima K."/>
            <person name="Suda W."/>
            <person name="Oshida Y."/>
            <person name="Kitamura K."/>
            <person name="Iida Y."/>
            <person name="Hattori M."/>
            <person name="Ohkuma M."/>
        </authorList>
    </citation>
    <scope>NUCLEOTIDE SEQUENCE [LARGE SCALE GENOMIC DNA]</scope>
    <source>
        <strain evidence="1 2">JCM 16418</strain>
    </source>
</reference>
<protein>
    <submittedName>
        <fullName evidence="1">Uncharacterized protein</fullName>
    </submittedName>
</protein>
<proteinExistence type="predicted"/>
<comment type="caution">
    <text evidence="1">The sequence shown here is derived from an EMBL/GenBank/DDBJ whole genome shotgun (WGS) entry which is preliminary data.</text>
</comment>
<evidence type="ECO:0000313" key="1">
    <source>
        <dbReference type="EMBL" id="GAF07026.1"/>
    </source>
</evidence>
<dbReference type="STRING" id="1236976.JCM16418_1013"/>
<dbReference type="Proteomes" id="UP000019364">
    <property type="component" value="Unassembled WGS sequence"/>
</dbReference>
<dbReference type="RefSeq" id="WP_036646612.1">
    <property type="nucleotide sequence ID" value="NZ_BAVZ01000002.1"/>
</dbReference>
<dbReference type="EMBL" id="BAVZ01000002">
    <property type="protein sequence ID" value="GAF07026.1"/>
    <property type="molecule type" value="Genomic_DNA"/>
</dbReference>
<accession>W7YQZ2</accession>